<keyword evidence="5" id="KW-1185">Reference proteome</keyword>
<feature type="transmembrane region" description="Helical" evidence="2">
    <location>
        <begin position="20"/>
        <end position="44"/>
    </location>
</feature>
<evidence type="ECO:0000313" key="5">
    <source>
        <dbReference type="Proteomes" id="UP000281431"/>
    </source>
</evidence>
<feature type="transmembrane region" description="Helical" evidence="2">
    <location>
        <begin position="304"/>
        <end position="321"/>
    </location>
</feature>
<keyword evidence="2" id="KW-0812">Transmembrane</keyword>
<dbReference type="OrthoDB" id="372296at2157"/>
<protein>
    <submittedName>
        <fullName evidence="4">DUF4350 domain-containing protein</fullName>
    </submittedName>
</protein>
<dbReference type="Pfam" id="PF14258">
    <property type="entry name" value="DUF4350"/>
    <property type="match status" value="1"/>
</dbReference>
<evidence type="ECO:0000259" key="3">
    <source>
        <dbReference type="Pfam" id="PF14258"/>
    </source>
</evidence>
<accession>A0A3N6MXT0</accession>
<name>A0A3N6MXT0_NATCH</name>
<evidence type="ECO:0000256" key="1">
    <source>
        <dbReference type="SAM" id="MobiDB-lite"/>
    </source>
</evidence>
<evidence type="ECO:0000256" key="2">
    <source>
        <dbReference type="SAM" id="Phobius"/>
    </source>
</evidence>
<keyword evidence="2" id="KW-0472">Membrane</keyword>
<dbReference type="InterPro" id="IPR025646">
    <property type="entry name" value="DUF4350"/>
</dbReference>
<organism evidence="4 5">
    <name type="scientific">Natrarchaeobius chitinivorans</name>
    <dbReference type="NCBI Taxonomy" id="1679083"/>
    <lineage>
        <taxon>Archaea</taxon>
        <taxon>Methanobacteriati</taxon>
        <taxon>Methanobacteriota</taxon>
        <taxon>Stenosarchaea group</taxon>
        <taxon>Halobacteria</taxon>
        <taxon>Halobacteriales</taxon>
        <taxon>Natrialbaceae</taxon>
        <taxon>Natrarchaeobius</taxon>
    </lineage>
</organism>
<dbReference type="EMBL" id="REFZ01000004">
    <property type="protein sequence ID" value="RQH01232.1"/>
    <property type="molecule type" value="Genomic_DNA"/>
</dbReference>
<feature type="domain" description="DUF4350" evidence="3">
    <location>
        <begin position="45"/>
        <end position="270"/>
    </location>
</feature>
<proteinExistence type="predicted"/>
<dbReference type="Proteomes" id="UP000281431">
    <property type="component" value="Unassembled WGS sequence"/>
</dbReference>
<evidence type="ECO:0000313" key="4">
    <source>
        <dbReference type="EMBL" id="RQH01232.1"/>
    </source>
</evidence>
<feature type="region of interest" description="Disordered" evidence="1">
    <location>
        <begin position="330"/>
        <end position="373"/>
    </location>
</feature>
<feature type="compositionally biased region" description="Basic and acidic residues" evidence="1">
    <location>
        <begin position="331"/>
        <end position="348"/>
    </location>
</feature>
<dbReference type="AlphaFoldDB" id="A0A3N6MXT0"/>
<feature type="compositionally biased region" description="Basic and acidic residues" evidence="1">
    <location>
        <begin position="359"/>
        <end position="373"/>
    </location>
</feature>
<comment type="caution">
    <text evidence="4">The sequence shown here is derived from an EMBL/GenBank/DDBJ whole genome shotgun (WGS) entry which is preliminary data.</text>
</comment>
<reference evidence="4 5" key="1">
    <citation type="submission" date="2018-10" db="EMBL/GenBank/DDBJ databases">
        <title>Natrarchaeobius chitinivorans gen. nov., sp. nov., and Natrarchaeobius haloalkaliphilus sp. nov., alkaliphilic, chitin-utilizing haloarchaea from hypersaline alkaline lakes.</title>
        <authorList>
            <person name="Sorokin D.Y."/>
            <person name="Elcheninov A.G."/>
            <person name="Kostrikina N.A."/>
            <person name="Bale N.J."/>
            <person name="Sinninghe Damste J.S."/>
            <person name="Khijniak T.V."/>
            <person name="Kublanov I.V."/>
            <person name="Toshchakov S.V."/>
        </authorList>
    </citation>
    <scope>NUCLEOTIDE SEQUENCE [LARGE SCALE GENOMIC DNA]</scope>
    <source>
        <strain evidence="4 5">AArcht7</strain>
    </source>
</reference>
<sequence length="373" mass="39932">MTGDVLDRVADLEIAWSRVLLYGLAVAVVGTIVVGGVTSTAAFAPFNFSWDGTSDFREQIEDEPSVERGLVQQSHEYDGLSANETVAIVVAPKASDIETDGDHVRRFVENGGTLVVFDADGAGGNVLLEEVGAESRFDGHQLRDDHRYDGGPMMPVATPAGDHSLTDGVEQVVLNRPTAIDSGGGDGVGTTEQTGNATILVETSEFARFEAPSDEAGSGQGTALRADRFGPHPIATIEAVDDGHVVAVGDPTLTTNAMGDRADNRVFRSNLYDDDVTTVVFDVSHGTDLPPIVSGSLAVRESPPLQALIGVLAVAVIGIVSNRRRRSTRRWSVDRWSAHEPVTDERIESASSKSRRRKQETNAKRNERSETIE</sequence>
<gene>
    <name evidence="4" type="ORF">EA472_07195</name>
</gene>
<keyword evidence="2" id="KW-1133">Transmembrane helix</keyword>